<dbReference type="Pfam" id="PF13456">
    <property type="entry name" value="RVT_3"/>
    <property type="match status" value="1"/>
</dbReference>
<dbReference type="CDD" id="cd06222">
    <property type="entry name" value="RNase_H_like"/>
    <property type="match status" value="1"/>
</dbReference>
<dbReference type="InterPro" id="IPR044730">
    <property type="entry name" value="RNase_H-like_dom_plant"/>
</dbReference>
<protein>
    <recommendedName>
        <fullName evidence="1">RNase H type-1 domain-containing protein</fullName>
    </recommendedName>
</protein>
<gene>
    <name evidence="2" type="ORF">V6N11_055884</name>
</gene>
<reference evidence="2 3" key="1">
    <citation type="journal article" date="2024" name="G3 (Bethesda)">
        <title>Genome assembly of Hibiscus sabdariffa L. provides insights into metabolisms of medicinal natural products.</title>
        <authorList>
            <person name="Kim T."/>
        </authorList>
    </citation>
    <scope>NUCLEOTIDE SEQUENCE [LARGE SCALE GENOMIC DNA]</scope>
    <source>
        <strain evidence="2">TK-2024</strain>
        <tissue evidence="2">Old leaves</tissue>
    </source>
</reference>
<name>A0ABR2T283_9ROSI</name>
<feature type="domain" description="RNase H type-1" evidence="1">
    <location>
        <begin position="2"/>
        <end position="80"/>
    </location>
</feature>
<dbReference type="PANTHER" id="PTHR47723">
    <property type="entry name" value="OS05G0353850 PROTEIN"/>
    <property type="match status" value="1"/>
</dbReference>
<dbReference type="InterPro" id="IPR036397">
    <property type="entry name" value="RNaseH_sf"/>
</dbReference>
<evidence type="ECO:0000313" key="3">
    <source>
        <dbReference type="Proteomes" id="UP001396334"/>
    </source>
</evidence>
<dbReference type="EMBL" id="JBBPBN010000009">
    <property type="protein sequence ID" value="KAK9031588.1"/>
    <property type="molecule type" value="Genomic_DNA"/>
</dbReference>
<dbReference type="InterPro" id="IPR053151">
    <property type="entry name" value="RNase_H-like"/>
</dbReference>
<dbReference type="InterPro" id="IPR002156">
    <property type="entry name" value="RNaseH_domain"/>
</dbReference>
<accession>A0ABR2T283</accession>
<organism evidence="2 3">
    <name type="scientific">Hibiscus sabdariffa</name>
    <name type="common">roselle</name>
    <dbReference type="NCBI Taxonomy" id="183260"/>
    <lineage>
        <taxon>Eukaryota</taxon>
        <taxon>Viridiplantae</taxon>
        <taxon>Streptophyta</taxon>
        <taxon>Embryophyta</taxon>
        <taxon>Tracheophyta</taxon>
        <taxon>Spermatophyta</taxon>
        <taxon>Magnoliopsida</taxon>
        <taxon>eudicotyledons</taxon>
        <taxon>Gunneridae</taxon>
        <taxon>Pentapetalae</taxon>
        <taxon>rosids</taxon>
        <taxon>malvids</taxon>
        <taxon>Malvales</taxon>
        <taxon>Malvaceae</taxon>
        <taxon>Malvoideae</taxon>
        <taxon>Hibiscus</taxon>
    </lineage>
</organism>
<dbReference type="Proteomes" id="UP001396334">
    <property type="component" value="Unassembled WGS sequence"/>
</dbReference>
<dbReference type="PANTHER" id="PTHR47723:SF19">
    <property type="entry name" value="POLYNUCLEOTIDYL TRANSFERASE, RIBONUCLEASE H-LIKE SUPERFAMILY PROTEIN"/>
    <property type="match status" value="1"/>
</dbReference>
<evidence type="ECO:0000313" key="2">
    <source>
        <dbReference type="EMBL" id="KAK9031588.1"/>
    </source>
</evidence>
<keyword evidence="3" id="KW-1185">Reference proteome</keyword>
<evidence type="ECO:0000259" key="1">
    <source>
        <dbReference type="Pfam" id="PF13456"/>
    </source>
</evidence>
<comment type="caution">
    <text evidence="2">The sequence shown here is derived from an EMBL/GenBank/DDBJ whole genome shotgun (WGS) entry which is preliminary data.</text>
</comment>
<dbReference type="Gene3D" id="3.30.420.10">
    <property type="entry name" value="Ribonuclease H-like superfamily/Ribonuclease H"/>
    <property type="match status" value="1"/>
</dbReference>
<sequence length="148" mass="16576">MTELWTIHDALSMVWLLGFCHVKFETDNLKVSRIVIGVSEALVDNSLVIAIWNLLSYNWEVEVRHIGRSTNGVADFLARMYRGAPIDNDMFAKPPLEAEVEVRHIGRSANGVADFLTRMYRGAPIGNDTFAEPPLKAVAAMLHDLHCL</sequence>
<dbReference type="SUPFAM" id="SSF53098">
    <property type="entry name" value="Ribonuclease H-like"/>
    <property type="match status" value="1"/>
</dbReference>
<dbReference type="InterPro" id="IPR012337">
    <property type="entry name" value="RNaseH-like_sf"/>
</dbReference>
<proteinExistence type="predicted"/>